<dbReference type="GO" id="GO:0046872">
    <property type="term" value="F:metal ion binding"/>
    <property type="evidence" value="ECO:0007669"/>
    <property type="project" value="InterPro"/>
</dbReference>
<dbReference type="GO" id="GO:0019441">
    <property type="term" value="P:L-tryptophan catabolic process to kynurenine"/>
    <property type="evidence" value="ECO:0007669"/>
    <property type="project" value="InterPro"/>
</dbReference>
<evidence type="ECO:0008006" key="3">
    <source>
        <dbReference type="Google" id="ProtNLM"/>
    </source>
</evidence>
<proteinExistence type="predicted"/>
<dbReference type="AlphaFoldDB" id="A0A388SSL0"/>
<dbReference type="Proteomes" id="UP000265354">
    <property type="component" value="Unassembled WGS sequence"/>
</dbReference>
<sequence>MSALTYADYLRTEPLLSLQEPRSPHSAGRAVVLAEQFFIIAHQSCELWLKQVGADLDATAEKLVPPCDAHELEVGLEFLLRAVELTRLLQQHVVVLEKLPLRHFAEFRPRLGTASGAQSAQFRRLTALLGNEHHQGSLYEAFAGAAGYHGQSVPEVCRRGAECGVLHRIAEALVDLGNGYWHWKVAHLALVSGMVGELGGTGGSSGVDFLARRVTRPFPELRRLRGRVHHSHHSQH</sequence>
<name>A0A388SSL0_9ACTN</name>
<organism evidence="1 2">
    <name type="scientific">Streptomyces spongiicola</name>
    <dbReference type="NCBI Taxonomy" id="1690221"/>
    <lineage>
        <taxon>Bacteria</taxon>
        <taxon>Bacillati</taxon>
        <taxon>Actinomycetota</taxon>
        <taxon>Actinomycetes</taxon>
        <taxon>Kitasatosporales</taxon>
        <taxon>Streptomycetaceae</taxon>
        <taxon>Streptomyces</taxon>
    </lineage>
</organism>
<dbReference type="GO" id="GO:0020037">
    <property type="term" value="F:heme binding"/>
    <property type="evidence" value="ECO:0007669"/>
    <property type="project" value="InterPro"/>
</dbReference>
<dbReference type="InterPro" id="IPR004981">
    <property type="entry name" value="Trp_2_3_dOase"/>
</dbReference>
<dbReference type="InterPro" id="IPR037217">
    <property type="entry name" value="Trp/Indoleamine_2_3_dOase-like"/>
</dbReference>
<dbReference type="GO" id="GO:0019442">
    <property type="term" value="P:L-tryptophan catabolic process to acetyl-CoA"/>
    <property type="evidence" value="ECO:0007669"/>
    <property type="project" value="TreeGrafter"/>
</dbReference>
<evidence type="ECO:0000313" key="1">
    <source>
        <dbReference type="EMBL" id="GBP98750.1"/>
    </source>
</evidence>
<protein>
    <recommendedName>
        <fullName evidence="3">Tryptophan 2,3-dioxygenase</fullName>
    </recommendedName>
</protein>
<dbReference type="EMBL" id="BGZL01000001">
    <property type="protein sequence ID" value="GBP98750.1"/>
    <property type="molecule type" value="Genomic_DNA"/>
</dbReference>
<comment type="caution">
    <text evidence="1">The sequence shown here is derived from an EMBL/GenBank/DDBJ whole genome shotgun (WGS) entry which is preliminary data.</text>
</comment>
<dbReference type="RefSeq" id="WP_172607550.1">
    <property type="nucleotide sequence ID" value="NZ_BGZL01000001.1"/>
</dbReference>
<gene>
    <name evidence="1" type="ORF">SSP531S_01430</name>
</gene>
<reference evidence="1 2" key="1">
    <citation type="submission" date="2018-07" db="EMBL/GenBank/DDBJ databases">
        <title>Whole Genome Shotgun Sequence of Streptomyces spongiicola strain 531S.</title>
        <authorList>
            <person name="Dohra H."/>
            <person name="Kodani S."/>
        </authorList>
    </citation>
    <scope>NUCLEOTIDE SEQUENCE [LARGE SCALE GENOMIC DNA]</scope>
    <source>
        <strain evidence="1 2">531S</strain>
    </source>
</reference>
<dbReference type="GO" id="GO:0004833">
    <property type="term" value="F:L-tryptophan 2,3-dioxygenase activity"/>
    <property type="evidence" value="ECO:0007669"/>
    <property type="project" value="InterPro"/>
</dbReference>
<accession>A0A388SSL0</accession>
<dbReference type="Gene3D" id="1.20.58.480">
    <property type="match status" value="2"/>
</dbReference>
<dbReference type="PANTHER" id="PTHR10138:SF0">
    <property type="entry name" value="TRYPTOPHAN 2,3-DIOXYGENASE"/>
    <property type="match status" value="1"/>
</dbReference>
<dbReference type="PANTHER" id="PTHR10138">
    <property type="entry name" value="TRYPTOPHAN 2,3-DIOXYGENASE"/>
    <property type="match status" value="1"/>
</dbReference>
<dbReference type="Pfam" id="PF03301">
    <property type="entry name" value="Trp_dioxygenase"/>
    <property type="match status" value="2"/>
</dbReference>
<evidence type="ECO:0000313" key="2">
    <source>
        <dbReference type="Proteomes" id="UP000265354"/>
    </source>
</evidence>
<dbReference type="SUPFAM" id="SSF140959">
    <property type="entry name" value="Indolic compounds 2,3-dioxygenase-like"/>
    <property type="match status" value="1"/>
</dbReference>